<keyword evidence="3" id="KW-0326">Glycosidase</keyword>
<dbReference type="Proteomes" id="UP000239007">
    <property type="component" value="Unassembled WGS sequence"/>
</dbReference>
<dbReference type="PANTHER" id="PTHR34135:SF2">
    <property type="entry name" value="LYSOZYME"/>
    <property type="match status" value="1"/>
</dbReference>
<dbReference type="SMART" id="SM00641">
    <property type="entry name" value="Glyco_25"/>
    <property type="match status" value="1"/>
</dbReference>
<accession>A0A2S7USK1</accession>
<evidence type="ECO:0000256" key="4">
    <source>
        <dbReference type="SAM" id="Phobius"/>
    </source>
</evidence>
<keyword evidence="4" id="KW-1133">Transmembrane helix</keyword>
<dbReference type="Gene3D" id="3.20.20.80">
    <property type="entry name" value="Glycosidases"/>
    <property type="match status" value="1"/>
</dbReference>
<dbReference type="PROSITE" id="PS51904">
    <property type="entry name" value="GLYCOSYL_HYDROL_F25_2"/>
    <property type="match status" value="1"/>
</dbReference>
<evidence type="ECO:0000256" key="3">
    <source>
        <dbReference type="ARBA" id="ARBA00023295"/>
    </source>
</evidence>
<dbReference type="InterPro" id="IPR017853">
    <property type="entry name" value="GH"/>
</dbReference>
<evidence type="ECO:0000256" key="1">
    <source>
        <dbReference type="ARBA" id="ARBA00010646"/>
    </source>
</evidence>
<organism evidence="5 6">
    <name type="scientific">Psychrosphaera saromensis</name>
    <dbReference type="NCBI Taxonomy" id="716813"/>
    <lineage>
        <taxon>Bacteria</taxon>
        <taxon>Pseudomonadati</taxon>
        <taxon>Pseudomonadota</taxon>
        <taxon>Gammaproteobacteria</taxon>
        <taxon>Alteromonadales</taxon>
        <taxon>Pseudoalteromonadaceae</taxon>
        <taxon>Psychrosphaera</taxon>
    </lineage>
</organism>
<proteinExistence type="inferred from homology"/>
<dbReference type="GO" id="GO:0003796">
    <property type="term" value="F:lysozyme activity"/>
    <property type="evidence" value="ECO:0007669"/>
    <property type="project" value="InterPro"/>
</dbReference>
<name>A0A2S7USK1_9GAMM</name>
<reference evidence="5 6" key="1">
    <citation type="submission" date="2016-12" db="EMBL/GenBank/DDBJ databases">
        <title>Diversity of luminous bacteria.</title>
        <authorList>
            <person name="Yoshizawa S."/>
            <person name="Kogure K."/>
        </authorList>
    </citation>
    <scope>NUCLEOTIDE SEQUENCE [LARGE SCALE GENOMIC DNA]</scope>
    <source>
        <strain evidence="5 6">SA4-48</strain>
    </source>
</reference>
<sequence>MILEKIKNINLSIKMVLGIVFLILVILWCVSIHDLDPCLDNTTPKLDKNFQPHSLGIDVSHYQGDINWSTVELSGINFAYVKATGGETYKDPKFDKNWYLLRTTKVHRGAYHFFFAHDNPKTQAEHFIKTIGELREYDLPPMLDIEVSDHKSYKIVEERALIWLQEVEKGTKRIPIIYTNSSFGSEVLTQEKFSRYPLWIAEYGKEIKEIPSPWKHSGWTIWQHSMKGKINGINGHVDLNRFYSDSGKLLRFIEESHTESITIRP</sequence>
<evidence type="ECO:0000256" key="2">
    <source>
        <dbReference type="ARBA" id="ARBA00022801"/>
    </source>
</evidence>
<evidence type="ECO:0000313" key="5">
    <source>
        <dbReference type="EMBL" id="PQJ52964.1"/>
    </source>
</evidence>
<keyword evidence="4" id="KW-0472">Membrane</keyword>
<dbReference type="InterPro" id="IPR018077">
    <property type="entry name" value="Glyco_hydro_fam25_subgr"/>
</dbReference>
<dbReference type="GO" id="GO:0009253">
    <property type="term" value="P:peptidoglycan catabolic process"/>
    <property type="evidence" value="ECO:0007669"/>
    <property type="project" value="InterPro"/>
</dbReference>
<evidence type="ECO:0008006" key="7">
    <source>
        <dbReference type="Google" id="ProtNLM"/>
    </source>
</evidence>
<dbReference type="InterPro" id="IPR002053">
    <property type="entry name" value="Glyco_hydro_25"/>
</dbReference>
<dbReference type="GO" id="GO:0016998">
    <property type="term" value="P:cell wall macromolecule catabolic process"/>
    <property type="evidence" value="ECO:0007669"/>
    <property type="project" value="InterPro"/>
</dbReference>
<protein>
    <recommendedName>
        <fullName evidence="7">Lysozyme</fullName>
    </recommendedName>
</protein>
<feature type="transmembrane region" description="Helical" evidence="4">
    <location>
        <begin position="12"/>
        <end position="33"/>
    </location>
</feature>
<comment type="similarity">
    <text evidence="1">Belongs to the glycosyl hydrolase 25 family.</text>
</comment>
<evidence type="ECO:0000313" key="6">
    <source>
        <dbReference type="Proteomes" id="UP000239007"/>
    </source>
</evidence>
<gene>
    <name evidence="5" type="ORF">BTO11_04370</name>
</gene>
<dbReference type="GO" id="GO:0016052">
    <property type="term" value="P:carbohydrate catabolic process"/>
    <property type="evidence" value="ECO:0007669"/>
    <property type="project" value="TreeGrafter"/>
</dbReference>
<dbReference type="EMBL" id="MSCH01000003">
    <property type="protein sequence ID" value="PQJ52964.1"/>
    <property type="molecule type" value="Genomic_DNA"/>
</dbReference>
<dbReference type="Pfam" id="PF01183">
    <property type="entry name" value="Glyco_hydro_25"/>
    <property type="match status" value="1"/>
</dbReference>
<keyword evidence="4" id="KW-0812">Transmembrane</keyword>
<dbReference type="CDD" id="cd06524">
    <property type="entry name" value="GH25_YegX-like"/>
    <property type="match status" value="1"/>
</dbReference>
<dbReference type="PANTHER" id="PTHR34135">
    <property type="entry name" value="LYSOZYME"/>
    <property type="match status" value="1"/>
</dbReference>
<keyword evidence="6" id="KW-1185">Reference proteome</keyword>
<dbReference type="AlphaFoldDB" id="A0A2S7USK1"/>
<keyword evidence="2" id="KW-0378">Hydrolase</keyword>
<comment type="caution">
    <text evidence="5">The sequence shown here is derived from an EMBL/GenBank/DDBJ whole genome shotgun (WGS) entry which is preliminary data.</text>
</comment>
<dbReference type="SUPFAM" id="SSF51445">
    <property type="entry name" value="(Trans)glycosidases"/>
    <property type="match status" value="1"/>
</dbReference>